<protein>
    <submittedName>
        <fullName evidence="1">Kinesin-like protein KIF3B</fullName>
    </submittedName>
</protein>
<dbReference type="Proteomes" id="UP001642464">
    <property type="component" value="Unassembled WGS sequence"/>
</dbReference>
<name>A0ABP0NJD2_9DINO</name>
<keyword evidence="2" id="KW-1185">Reference proteome</keyword>
<gene>
    <name evidence="1" type="ORF">SCF082_LOCUS32547</name>
</gene>
<comment type="caution">
    <text evidence="1">The sequence shown here is derived from an EMBL/GenBank/DDBJ whole genome shotgun (WGS) entry which is preliminary data.</text>
</comment>
<evidence type="ECO:0000313" key="2">
    <source>
        <dbReference type="Proteomes" id="UP001642464"/>
    </source>
</evidence>
<accession>A0ABP0NJD2</accession>
<sequence length="125" mass="14124">MQVELLRSSVAQAQELSSRSGSHEVIATLRVDQLFGQSPSACDYEFPLVASRCLVRLKPNRKESRRECERPQVAFALELSSYAEIFQEAEPYLLDLFAAACWDASETPTVEGARQFWAHLGWQIC</sequence>
<evidence type="ECO:0000313" key="1">
    <source>
        <dbReference type="EMBL" id="CAK9062495.1"/>
    </source>
</evidence>
<proteinExistence type="predicted"/>
<organism evidence="1 2">
    <name type="scientific">Durusdinium trenchii</name>
    <dbReference type="NCBI Taxonomy" id="1381693"/>
    <lineage>
        <taxon>Eukaryota</taxon>
        <taxon>Sar</taxon>
        <taxon>Alveolata</taxon>
        <taxon>Dinophyceae</taxon>
        <taxon>Suessiales</taxon>
        <taxon>Symbiodiniaceae</taxon>
        <taxon>Durusdinium</taxon>
    </lineage>
</organism>
<reference evidence="1 2" key="1">
    <citation type="submission" date="2024-02" db="EMBL/GenBank/DDBJ databases">
        <authorList>
            <person name="Chen Y."/>
            <person name="Shah S."/>
            <person name="Dougan E. K."/>
            <person name="Thang M."/>
            <person name="Chan C."/>
        </authorList>
    </citation>
    <scope>NUCLEOTIDE SEQUENCE [LARGE SCALE GENOMIC DNA]</scope>
</reference>
<dbReference type="EMBL" id="CAXAMM010028258">
    <property type="protein sequence ID" value="CAK9062495.1"/>
    <property type="molecule type" value="Genomic_DNA"/>
</dbReference>